<evidence type="ECO:0000256" key="3">
    <source>
        <dbReference type="ARBA" id="ARBA00022692"/>
    </source>
</evidence>
<organism evidence="8 9">
    <name type="scientific">Cryptotermes secundus</name>
    <dbReference type="NCBI Taxonomy" id="105785"/>
    <lineage>
        <taxon>Eukaryota</taxon>
        <taxon>Metazoa</taxon>
        <taxon>Ecdysozoa</taxon>
        <taxon>Arthropoda</taxon>
        <taxon>Hexapoda</taxon>
        <taxon>Insecta</taxon>
        <taxon>Pterygota</taxon>
        <taxon>Neoptera</taxon>
        <taxon>Polyneoptera</taxon>
        <taxon>Dictyoptera</taxon>
        <taxon>Blattodea</taxon>
        <taxon>Blattoidea</taxon>
        <taxon>Termitoidae</taxon>
        <taxon>Kalotermitidae</taxon>
        <taxon>Cryptotermitinae</taxon>
        <taxon>Cryptotermes</taxon>
    </lineage>
</organism>
<reference evidence="8 9" key="1">
    <citation type="submission" date="2017-12" db="EMBL/GenBank/DDBJ databases">
        <title>Hemimetabolous genomes reveal molecular basis of termite eusociality.</title>
        <authorList>
            <person name="Harrison M.C."/>
            <person name="Jongepier E."/>
            <person name="Robertson H.M."/>
            <person name="Arning N."/>
            <person name="Bitard-Feildel T."/>
            <person name="Chao H."/>
            <person name="Childers C.P."/>
            <person name="Dinh H."/>
            <person name="Doddapaneni H."/>
            <person name="Dugan S."/>
            <person name="Gowin J."/>
            <person name="Greiner C."/>
            <person name="Han Y."/>
            <person name="Hu H."/>
            <person name="Hughes D.S.T."/>
            <person name="Huylmans A.-K."/>
            <person name="Kemena C."/>
            <person name="Kremer L.P.M."/>
            <person name="Lee S.L."/>
            <person name="Lopez-Ezquerra A."/>
            <person name="Mallet L."/>
            <person name="Monroy-Kuhn J.M."/>
            <person name="Moser A."/>
            <person name="Murali S.C."/>
            <person name="Muzny D.M."/>
            <person name="Otani S."/>
            <person name="Piulachs M.-D."/>
            <person name="Poelchau M."/>
            <person name="Qu J."/>
            <person name="Schaub F."/>
            <person name="Wada-Katsumata A."/>
            <person name="Worley K.C."/>
            <person name="Xie Q."/>
            <person name="Ylla G."/>
            <person name="Poulsen M."/>
            <person name="Gibbs R.A."/>
            <person name="Schal C."/>
            <person name="Richards S."/>
            <person name="Belles X."/>
            <person name="Korb J."/>
            <person name="Bornberg-Bauer E."/>
        </authorList>
    </citation>
    <scope>NUCLEOTIDE SEQUENCE [LARGE SCALE GENOMIC DNA]</scope>
    <source>
        <tissue evidence="8">Whole body</tissue>
    </source>
</reference>
<evidence type="ECO:0000256" key="1">
    <source>
        <dbReference type="ARBA" id="ARBA00004141"/>
    </source>
</evidence>
<keyword evidence="5 7" id="KW-0472">Membrane</keyword>
<comment type="similarity">
    <text evidence="2">Belongs to the prominin family.</text>
</comment>
<comment type="caution">
    <text evidence="8">The sequence shown here is derived from an EMBL/GenBank/DDBJ whole genome shotgun (WGS) entry which is preliminary data.</text>
</comment>
<feature type="transmembrane region" description="Helical" evidence="7">
    <location>
        <begin position="178"/>
        <end position="205"/>
    </location>
</feature>
<accession>A0A2J7QCK2</accession>
<keyword evidence="4 7" id="KW-1133">Transmembrane helix</keyword>
<proteinExistence type="inferred from homology"/>
<keyword evidence="3 7" id="KW-0812">Transmembrane</keyword>
<dbReference type="Pfam" id="PF05478">
    <property type="entry name" value="Prominin"/>
    <property type="match status" value="1"/>
</dbReference>
<evidence type="ECO:0000256" key="6">
    <source>
        <dbReference type="ARBA" id="ARBA00023180"/>
    </source>
</evidence>
<feature type="non-terminal residue" evidence="8">
    <location>
        <position position="548"/>
    </location>
</feature>
<dbReference type="OrthoDB" id="8188647at2759"/>
<dbReference type="EMBL" id="NEVH01016289">
    <property type="protein sequence ID" value="PNF26316.1"/>
    <property type="molecule type" value="Genomic_DNA"/>
</dbReference>
<evidence type="ECO:0000256" key="2">
    <source>
        <dbReference type="ARBA" id="ARBA00006058"/>
    </source>
</evidence>
<sequence length="548" mass="62337">TGELIAESQERLADLRLQVDAFRRQCPSRYRPLCDTVDTAGLEVVLRLDALVTDERLAKIRDSNLSLEAQQARKEFRLIPVQVEKETRNARNGVKQQLVRRKEVLYDEIWSLDVVARDLAYKTEDARSKVPQMIRRLSTLDKWRWFIGFGSTMLVMVIWLVLISGISCGCCGSEDRAIHILIVFVVLICLFSVALWGVALGALLVGGHGEVFVCRPLYDGPEFSALTRLVDQPGVLFEKRGGFFSNLLYGNSTMDVPVRDVLQTCKENGSTYSTFRLKEIFDVDEASNHRKWDLVHVELEHLNVNITNLQFLTPELQQHLQALLFGTTANLTDHRNQLSGQVTGKDVPSFADQMTSVANHITDQSTLSQLDTLASITRQLLVSHVQPLEQHKADLVYQLTALEMQMAPLQRQVNQSLSHLKTIQYFINNQGSSIAYEKSQSYNKRLLSYMDQYRAHVLKSTQNNVAPCQPVWNLYQAMRLLFCRHMMDPLNGFWFATVWCLLLFSAATPLCLKLIEHYKQFKQNISLLNSHSSESPSETLMISEQGTP</sequence>
<dbReference type="PANTHER" id="PTHR22730:SF1">
    <property type="entry name" value="PROMININ-LIKE PROTEIN"/>
    <property type="match status" value="1"/>
</dbReference>
<feature type="transmembrane region" description="Helical" evidence="7">
    <location>
        <begin position="492"/>
        <end position="512"/>
    </location>
</feature>
<dbReference type="STRING" id="105785.A0A2J7QCK2"/>
<dbReference type="AlphaFoldDB" id="A0A2J7QCK2"/>
<evidence type="ECO:0000313" key="9">
    <source>
        <dbReference type="Proteomes" id="UP000235965"/>
    </source>
</evidence>
<dbReference type="GO" id="GO:0016020">
    <property type="term" value="C:membrane"/>
    <property type="evidence" value="ECO:0007669"/>
    <property type="project" value="UniProtKB-SubCell"/>
</dbReference>
<dbReference type="PANTHER" id="PTHR22730">
    <property type="entry name" value="PROMININ PROM PROTEIN"/>
    <property type="match status" value="1"/>
</dbReference>
<evidence type="ECO:0000313" key="8">
    <source>
        <dbReference type="EMBL" id="PNF26316.1"/>
    </source>
</evidence>
<name>A0A2J7QCK2_9NEOP</name>
<comment type="subcellular location">
    <subcellularLocation>
        <location evidence="1">Membrane</location>
        <topology evidence="1">Multi-pass membrane protein</topology>
    </subcellularLocation>
</comment>
<feature type="transmembrane region" description="Helical" evidence="7">
    <location>
        <begin position="143"/>
        <end position="166"/>
    </location>
</feature>
<dbReference type="InterPro" id="IPR008795">
    <property type="entry name" value="Prominin"/>
</dbReference>
<dbReference type="Proteomes" id="UP000235965">
    <property type="component" value="Unassembled WGS sequence"/>
</dbReference>
<evidence type="ECO:0000256" key="4">
    <source>
        <dbReference type="ARBA" id="ARBA00022989"/>
    </source>
</evidence>
<feature type="non-terminal residue" evidence="8">
    <location>
        <position position="1"/>
    </location>
</feature>
<dbReference type="InParanoid" id="A0A2J7QCK2"/>
<evidence type="ECO:0000256" key="7">
    <source>
        <dbReference type="SAM" id="Phobius"/>
    </source>
</evidence>
<evidence type="ECO:0000256" key="5">
    <source>
        <dbReference type="ARBA" id="ARBA00023136"/>
    </source>
</evidence>
<keyword evidence="6" id="KW-0325">Glycoprotein</keyword>
<keyword evidence="9" id="KW-1185">Reference proteome</keyword>
<evidence type="ECO:0008006" key="10">
    <source>
        <dbReference type="Google" id="ProtNLM"/>
    </source>
</evidence>
<protein>
    <recommendedName>
        <fullName evidence="10">Prominin-1-A</fullName>
    </recommendedName>
</protein>
<gene>
    <name evidence="8" type="ORF">B7P43_G02652</name>
</gene>